<gene>
    <name evidence="11" type="ORF">RND81_01G007300</name>
</gene>
<evidence type="ECO:0000256" key="7">
    <source>
        <dbReference type="ARBA" id="ARBA00057804"/>
    </source>
</evidence>
<feature type="domain" description="HTH myb-type" evidence="10">
    <location>
        <begin position="3"/>
        <end position="55"/>
    </location>
</feature>
<evidence type="ECO:0000256" key="6">
    <source>
        <dbReference type="ARBA" id="ARBA00023242"/>
    </source>
</evidence>
<dbReference type="FunFam" id="1.10.10.60:FF:000259">
    <property type="entry name" value="MYB transcription factor"/>
    <property type="match status" value="1"/>
</dbReference>
<feature type="domain" description="Myb-like" evidence="9">
    <location>
        <begin position="3"/>
        <end position="55"/>
    </location>
</feature>
<dbReference type="PANTHER" id="PTHR45675:SF7">
    <property type="entry name" value="TRANSCRIPTION FACTOR MYB48"/>
    <property type="match status" value="1"/>
</dbReference>
<dbReference type="InterPro" id="IPR001005">
    <property type="entry name" value="SANT/Myb"/>
</dbReference>
<feature type="domain" description="Myb-like" evidence="9">
    <location>
        <begin position="56"/>
        <end position="106"/>
    </location>
</feature>
<dbReference type="SMART" id="SM00717">
    <property type="entry name" value="SANT"/>
    <property type="match status" value="2"/>
</dbReference>
<dbReference type="GO" id="GO:0003700">
    <property type="term" value="F:DNA-binding transcription factor activity"/>
    <property type="evidence" value="ECO:0007669"/>
    <property type="project" value="InterPro"/>
</dbReference>
<evidence type="ECO:0000256" key="3">
    <source>
        <dbReference type="ARBA" id="ARBA00023015"/>
    </source>
</evidence>
<comment type="subcellular location">
    <subcellularLocation>
        <location evidence="1">Nucleus</location>
    </subcellularLocation>
</comment>
<keyword evidence="2" id="KW-0677">Repeat</keyword>
<comment type="function">
    <text evidence="7">Transcription factor.</text>
</comment>
<dbReference type="Gene3D" id="1.10.10.60">
    <property type="entry name" value="Homeodomain-like"/>
    <property type="match status" value="2"/>
</dbReference>
<dbReference type="PANTHER" id="PTHR45675">
    <property type="entry name" value="MYB TRANSCRIPTION FACTOR-RELATED-RELATED"/>
    <property type="match status" value="1"/>
</dbReference>
<organism evidence="11 12">
    <name type="scientific">Saponaria officinalis</name>
    <name type="common">Common soapwort</name>
    <name type="synonym">Lychnis saponaria</name>
    <dbReference type="NCBI Taxonomy" id="3572"/>
    <lineage>
        <taxon>Eukaryota</taxon>
        <taxon>Viridiplantae</taxon>
        <taxon>Streptophyta</taxon>
        <taxon>Embryophyta</taxon>
        <taxon>Tracheophyta</taxon>
        <taxon>Spermatophyta</taxon>
        <taxon>Magnoliopsida</taxon>
        <taxon>eudicotyledons</taxon>
        <taxon>Gunneridae</taxon>
        <taxon>Pentapetalae</taxon>
        <taxon>Caryophyllales</taxon>
        <taxon>Caryophyllaceae</taxon>
        <taxon>Caryophylleae</taxon>
        <taxon>Saponaria</taxon>
    </lineage>
</organism>
<dbReference type="CDD" id="cd00167">
    <property type="entry name" value="SANT"/>
    <property type="match status" value="2"/>
</dbReference>
<dbReference type="EMBL" id="JBDFQZ010000001">
    <property type="protein sequence ID" value="KAK9755184.1"/>
    <property type="molecule type" value="Genomic_DNA"/>
</dbReference>
<evidence type="ECO:0000256" key="5">
    <source>
        <dbReference type="ARBA" id="ARBA00023163"/>
    </source>
</evidence>
<keyword evidence="3" id="KW-0805">Transcription regulation</keyword>
<dbReference type="FunFam" id="1.10.10.60:FF:000011">
    <property type="entry name" value="Myb transcription factor"/>
    <property type="match status" value="1"/>
</dbReference>
<accession>A0AAW1N501</accession>
<dbReference type="InterPro" id="IPR009057">
    <property type="entry name" value="Homeodomain-like_sf"/>
</dbReference>
<keyword evidence="12" id="KW-1185">Reference proteome</keyword>
<evidence type="ECO:0000313" key="11">
    <source>
        <dbReference type="EMBL" id="KAK9755184.1"/>
    </source>
</evidence>
<keyword evidence="6" id="KW-0539">Nucleus</keyword>
<proteinExistence type="predicted"/>
<dbReference type="SUPFAM" id="SSF46689">
    <property type="entry name" value="Homeodomain-like"/>
    <property type="match status" value="1"/>
</dbReference>
<sequence>MIQEEVRKGPWTEQEDVQLDCFVGLFGDRRWDFIAKVSGLKRTGKSCRLRWVNYLHPGLKRGKMTPNEEKLILELHSQCGNRWSRIARRLPGRTDNEIKNYWRTHMRKQAQEKKREISPSSSSLMNSSISSDSAAVNSMSNTETSSMFHSTEAPDRSALREKKHKKDENKKEEEFYSMDDIWKDITSDEDQIIPFSEGYSEESFLTCPPMASPLWEYCPDTFWRLEEDGSKILFSSNDMFSYQDENVSNL</sequence>
<dbReference type="GO" id="GO:0005634">
    <property type="term" value="C:nucleus"/>
    <property type="evidence" value="ECO:0007669"/>
    <property type="project" value="UniProtKB-SubCell"/>
</dbReference>
<dbReference type="Proteomes" id="UP001443914">
    <property type="component" value="Unassembled WGS sequence"/>
</dbReference>
<dbReference type="PROSITE" id="PS50090">
    <property type="entry name" value="MYB_LIKE"/>
    <property type="match status" value="2"/>
</dbReference>
<evidence type="ECO:0000256" key="2">
    <source>
        <dbReference type="ARBA" id="ARBA00022737"/>
    </source>
</evidence>
<evidence type="ECO:0000313" key="12">
    <source>
        <dbReference type="Proteomes" id="UP001443914"/>
    </source>
</evidence>
<evidence type="ECO:0000259" key="10">
    <source>
        <dbReference type="PROSITE" id="PS51294"/>
    </source>
</evidence>
<protein>
    <submittedName>
        <fullName evidence="11">Uncharacterized protein</fullName>
    </submittedName>
</protein>
<feature type="domain" description="HTH myb-type" evidence="10">
    <location>
        <begin position="56"/>
        <end position="110"/>
    </location>
</feature>
<feature type="compositionally biased region" description="Low complexity" evidence="8">
    <location>
        <begin position="118"/>
        <end position="140"/>
    </location>
</feature>
<keyword evidence="5" id="KW-0804">Transcription</keyword>
<dbReference type="AlphaFoldDB" id="A0AAW1N501"/>
<reference evidence="11" key="1">
    <citation type="submission" date="2024-03" db="EMBL/GenBank/DDBJ databases">
        <title>WGS assembly of Saponaria officinalis var. Norfolk2.</title>
        <authorList>
            <person name="Jenkins J."/>
            <person name="Shu S."/>
            <person name="Grimwood J."/>
            <person name="Barry K."/>
            <person name="Goodstein D."/>
            <person name="Schmutz J."/>
            <person name="Leebens-Mack J."/>
            <person name="Osbourn A."/>
        </authorList>
    </citation>
    <scope>NUCLEOTIDE SEQUENCE [LARGE SCALE GENOMIC DNA]</scope>
    <source>
        <strain evidence="11">JIC</strain>
    </source>
</reference>
<feature type="compositionally biased region" description="Basic and acidic residues" evidence="8">
    <location>
        <begin position="152"/>
        <end position="171"/>
    </location>
</feature>
<dbReference type="Pfam" id="PF00249">
    <property type="entry name" value="Myb_DNA-binding"/>
    <property type="match status" value="2"/>
</dbReference>
<evidence type="ECO:0000256" key="8">
    <source>
        <dbReference type="SAM" id="MobiDB-lite"/>
    </source>
</evidence>
<dbReference type="InterPro" id="IPR017930">
    <property type="entry name" value="Myb_dom"/>
</dbReference>
<evidence type="ECO:0000259" key="9">
    <source>
        <dbReference type="PROSITE" id="PS50090"/>
    </source>
</evidence>
<dbReference type="PROSITE" id="PS51294">
    <property type="entry name" value="HTH_MYB"/>
    <property type="match status" value="2"/>
</dbReference>
<evidence type="ECO:0000256" key="4">
    <source>
        <dbReference type="ARBA" id="ARBA00023125"/>
    </source>
</evidence>
<dbReference type="InterPro" id="IPR044676">
    <property type="entry name" value="EOBI/EOBII-like_plant"/>
</dbReference>
<keyword evidence="4" id="KW-0238">DNA-binding</keyword>
<dbReference type="GO" id="GO:0043565">
    <property type="term" value="F:sequence-specific DNA binding"/>
    <property type="evidence" value="ECO:0007669"/>
    <property type="project" value="InterPro"/>
</dbReference>
<feature type="region of interest" description="Disordered" evidence="8">
    <location>
        <begin position="108"/>
        <end position="171"/>
    </location>
</feature>
<name>A0AAW1N501_SAPOF</name>
<comment type="caution">
    <text evidence="11">The sequence shown here is derived from an EMBL/GenBank/DDBJ whole genome shotgun (WGS) entry which is preliminary data.</text>
</comment>
<evidence type="ECO:0000256" key="1">
    <source>
        <dbReference type="ARBA" id="ARBA00004123"/>
    </source>
</evidence>